<keyword evidence="3" id="KW-0460">Magnesium</keyword>
<name>A0ABP6RHG0_9MICC</name>
<dbReference type="Proteomes" id="UP001501736">
    <property type="component" value="Unassembled WGS sequence"/>
</dbReference>
<dbReference type="PANTHER" id="PTHR43768:SF3">
    <property type="entry name" value="TREHALOSE 6-PHOSPHATE PHOSPHATASE"/>
    <property type="match status" value="1"/>
</dbReference>
<protein>
    <recommendedName>
        <fullName evidence="3">Trehalose 6-phosphate phosphatase</fullName>
        <ecNumber evidence="3">3.1.3.12</ecNumber>
    </recommendedName>
</protein>
<gene>
    <name evidence="5" type="ORF">GCM10020260_27310</name>
</gene>
<dbReference type="SUPFAM" id="SSF56784">
    <property type="entry name" value="HAD-like"/>
    <property type="match status" value="1"/>
</dbReference>
<comment type="cofactor">
    <cofactor evidence="3">
        <name>Mg(2+)</name>
        <dbReference type="ChEBI" id="CHEBI:18420"/>
    </cofactor>
</comment>
<comment type="function">
    <text evidence="2 3">Removes the phosphate from trehalose 6-phosphate to produce free trehalose.</text>
</comment>
<evidence type="ECO:0000256" key="3">
    <source>
        <dbReference type="RuleBase" id="RU361117"/>
    </source>
</evidence>
<evidence type="ECO:0000313" key="6">
    <source>
        <dbReference type="Proteomes" id="UP001501736"/>
    </source>
</evidence>
<sequence>MSPAADAPADPAGPVEPPEALRAAVEALAVRRPTLVCLDFDGCVAELADDPAAVAPVPANAAAVERLAALDDVVVAYVSGRPLEQLRALAAPPAGVLLVGSHGAEQDLGADAAPLQLTAAQRRTREQVLELLEELANRVDGALVERKPAGAALHVRAVADAAAAEALLVEAHEAAAAVDGAHPKDGKMVVEVPVVHATKGEAIRTLRRRTGAAAVFFAGDDVTDEQGFAVLGDDDVGVKVGTGETLAGHRIAAPSDLAGVLAALAARAEARGADAPPRSTPTRPGAAPDA</sequence>
<dbReference type="RefSeq" id="WP_344722370.1">
    <property type="nucleotide sequence ID" value="NZ_BAAAYG010000018.1"/>
</dbReference>
<reference evidence="6" key="1">
    <citation type="journal article" date="2019" name="Int. J. Syst. Evol. Microbiol.">
        <title>The Global Catalogue of Microorganisms (GCM) 10K type strain sequencing project: providing services to taxonomists for standard genome sequencing and annotation.</title>
        <authorList>
            <consortium name="The Broad Institute Genomics Platform"/>
            <consortium name="The Broad Institute Genome Sequencing Center for Infectious Disease"/>
            <person name="Wu L."/>
            <person name="Ma J."/>
        </authorList>
    </citation>
    <scope>NUCLEOTIDE SEQUENCE [LARGE SCALE GENOMIC DNA]</scope>
    <source>
        <strain evidence="6">JCM 11483</strain>
    </source>
</reference>
<proteinExistence type="inferred from homology"/>
<comment type="caution">
    <text evidence="5">The sequence shown here is derived from an EMBL/GenBank/DDBJ whole genome shotgun (WGS) entry which is preliminary data.</text>
</comment>
<dbReference type="NCBIfam" id="TIGR00685">
    <property type="entry name" value="T6PP"/>
    <property type="match status" value="1"/>
</dbReference>
<comment type="similarity">
    <text evidence="3">Belongs to the trehalose phosphatase family.</text>
</comment>
<keyword evidence="3" id="KW-0479">Metal-binding</keyword>
<dbReference type="PANTHER" id="PTHR43768">
    <property type="entry name" value="TREHALOSE 6-PHOSPHATE PHOSPHATASE"/>
    <property type="match status" value="1"/>
</dbReference>
<accession>A0ABP6RHG0</accession>
<dbReference type="Pfam" id="PF02358">
    <property type="entry name" value="Trehalose_PPase"/>
    <property type="match status" value="1"/>
</dbReference>
<keyword evidence="1 3" id="KW-0378">Hydrolase</keyword>
<keyword evidence="6" id="KW-1185">Reference proteome</keyword>
<evidence type="ECO:0000313" key="5">
    <source>
        <dbReference type="EMBL" id="GAA3288540.1"/>
    </source>
</evidence>
<dbReference type="EC" id="3.1.3.12" evidence="3"/>
<evidence type="ECO:0000256" key="2">
    <source>
        <dbReference type="ARBA" id="ARBA00024179"/>
    </source>
</evidence>
<feature type="region of interest" description="Disordered" evidence="4">
    <location>
        <begin position="268"/>
        <end position="290"/>
    </location>
</feature>
<dbReference type="InterPro" id="IPR036412">
    <property type="entry name" value="HAD-like_sf"/>
</dbReference>
<dbReference type="InterPro" id="IPR023214">
    <property type="entry name" value="HAD_sf"/>
</dbReference>
<dbReference type="Gene3D" id="3.30.70.1020">
    <property type="entry name" value="Trehalose-6-phosphate phosphatase related protein, domain 2"/>
    <property type="match status" value="1"/>
</dbReference>
<dbReference type="InterPro" id="IPR044651">
    <property type="entry name" value="OTSB-like"/>
</dbReference>
<dbReference type="EMBL" id="BAAAYG010000018">
    <property type="protein sequence ID" value="GAA3288540.1"/>
    <property type="molecule type" value="Genomic_DNA"/>
</dbReference>
<evidence type="ECO:0000256" key="1">
    <source>
        <dbReference type="ARBA" id="ARBA00022801"/>
    </source>
</evidence>
<comment type="catalytic activity">
    <reaction evidence="3">
        <text>alpha,alpha-trehalose 6-phosphate + H2O = alpha,alpha-trehalose + phosphate</text>
        <dbReference type="Rhea" id="RHEA:23420"/>
        <dbReference type="ChEBI" id="CHEBI:15377"/>
        <dbReference type="ChEBI" id="CHEBI:16551"/>
        <dbReference type="ChEBI" id="CHEBI:43474"/>
        <dbReference type="ChEBI" id="CHEBI:58429"/>
        <dbReference type="EC" id="3.1.3.12"/>
    </reaction>
</comment>
<dbReference type="Gene3D" id="3.40.50.1000">
    <property type="entry name" value="HAD superfamily/HAD-like"/>
    <property type="match status" value="1"/>
</dbReference>
<evidence type="ECO:0000256" key="4">
    <source>
        <dbReference type="SAM" id="MobiDB-lite"/>
    </source>
</evidence>
<comment type="pathway">
    <text evidence="3">Glycan biosynthesis; trehalose biosynthesis.</text>
</comment>
<dbReference type="InterPro" id="IPR003337">
    <property type="entry name" value="Trehalose_PPase"/>
</dbReference>
<organism evidence="5 6">
    <name type="scientific">Nesterenkonia halobia</name>
    <dbReference type="NCBI Taxonomy" id="37922"/>
    <lineage>
        <taxon>Bacteria</taxon>
        <taxon>Bacillati</taxon>
        <taxon>Actinomycetota</taxon>
        <taxon>Actinomycetes</taxon>
        <taxon>Micrococcales</taxon>
        <taxon>Micrococcaceae</taxon>
        <taxon>Nesterenkonia</taxon>
    </lineage>
</organism>